<reference evidence="1" key="1">
    <citation type="submission" date="2023-06" db="EMBL/GenBank/DDBJ databases">
        <authorList>
            <person name="Kurt Z."/>
        </authorList>
    </citation>
    <scope>NUCLEOTIDE SEQUENCE</scope>
</reference>
<organism evidence="1">
    <name type="scientific">Hexamita inflata</name>
    <dbReference type="NCBI Taxonomy" id="28002"/>
    <lineage>
        <taxon>Eukaryota</taxon>
        <taxon>Metamonada</taxon>
        <taxon>Diplomonadida</taxon>
        <taxon>Hexamitidae</taxon>
        <taxon>Hexamitinae</taxon>
        <taxon>Hexamita</taxon>
    </lineage>
</organism>
<gene>
    <name evidence="1" type="ORF">HINF_LOCUS32485</name>
    <name evidence="2" type="ORF">HINF_LOCUS43564</name>
</gene>
<evidence type="ECO:0000313" key="1">
    <source>
        <dbReference type="EMBL" id="CAI9944840.1"/>
    </source>
</evidence>
<evidence type="ECO:0000313" key="3">
    <source>
        <dbReference type="Proteomes" id="UP001642409"/>
    </source>
</evidence>
<dbReference type="Proteomes" id="UP001642409">
    <property type="component" value="Unassembled WGS sequence"/>
</dbReference>
<keyword evidence="3" id="KW-1185">Reference proteome</keyword>
<evidence type="ECO:0000313" key="2">
    <source>
        <dbReference type="EMBL" id="CAL6049770.1"/>
    </source>
</evidence>
<protein>
    <submittedName>
        <fullName evidence="2">Hypothetical_protein</fullName>
    </submittedName>
</protein>
<accession>A0AA86Q164</accession>
<reference evidence="2 3" key="2">
    <citation type="submission" date="2024-07" db="EMBL/GenBank/DDBJ databases">
        <authorList>
            <person name="Akdeniz Z."/>
        </authorList>
    </citation>
    <scope>NUCLEOTIDE SEQUENCE [LARGE SCALE GENOMIC DNA]</scope>
</reference>
<name>A0AA86Q164_9EUKA</name>
<dbReference type="AlphaFoldDB" id="A0AA86Q164"/>
<dbReference type="EMBL" id="CAXDID020000182">
    <property type="protein sequence ID" value="CAL6049770.1"/>
    <property type="molecule type" value="Genomic_DNA"/>
</dbReference>
<proteinExistence type="predicted"/>
<sequence>MWNFQVGYEHYKEHKSQFYCEIKFIIKFSVKWKSTLKHQQLTIIKNTNSKVLNRQLCKENLTIIAACLITLQKDKLALTIKMSTIYIQFKLTYYLWYLVNQLTLRQIIRYSCKFAFSDVQKIVDGDSIIQLRLDFIYISLFQQVKQFNHRYKVRTNRQQTIKTRQQMAFISCHDYEIRIILQLNYIINLNSSKLLVKCICQFCRFQILLISIQSLQFRLDCIKRLVSPKVAQFEKSTSLQFFEQKSKSVK</sequence>
<dbReference type="EMBL" id="CATOUU010000735">
    <property type="protein sequence ID" value="CAI9944840.1"/>
    <property type="molecule type" value="Genomic_DNA"/>
</dbReference>
<comment type="caution">
    <text evidence="1">The sequence shown here is derived from an EMBL/GenBank/DDBJ whole genome shotgun (WGS) entry which is preliminary data.</text>
</comment>